<accession>A0AC61QSB1</accession>
<proteinExistence type="predicted"/>
<gene>
    <name evidence="1" type="primary">atpB</name>
    <name evidence="1" type="ORF">E5358_03725</name>
</gene>
<name>A0AC61QSB1_9BACT</name>
<sequence length="346" mass="38782">MKRIKSILLFAFLLLSVLPMKANGGGQKEEGLNIPEIVLEHLADAYEWHIASYEGKHLSIPLPIIVRSEQTGEWTFCTAHSLPENYFFNPESHGKIYEKLADGTTVRPIDLSITKSVAQIWIVVAILLTVFLGCAKWYKKRDCRSEAPRGFVGAVEMLTMTIHDDLCKSCIGEKHYKPYAPYLLTVFYFIFTTNLIGLIPIFPGGANVTGNINVTMFLALCTMLVINIFANAHYWKEIFWPEVPGPLKLLMIPIEMFGVFTKPFALMIRLFANMMAGHAVILSFTCVIFLGWSMGAAYGLGLNLFSALMLLFMNCLEILVAFVQAYVFTLLSAVFIGLAHVEHHEA</sequence>
<organism evidence="1 2">
    <name type="scientific">Palleniella muris</name>
    <dbReference type="NCBI Taxonomy" id="3038145"/>
    <lineage>
        <taxon>Bacteria</taxon>
        <taxon>Pseudomonadati</taxon>
        <taxon>Bacteroidota</taxon>
        <taxon>Bacteroidia</taxon>
        <taxon>Bacteroidales</taxon>
        <taxon>Prevotellaceae</taxon>
        <taxon>Palleniella</taxon>
    </lineage>
</organism>
<comment type="caution">
    <text evidence="1">The sequence shown here is derived from an EMBL/GenBank/DDBJ whole genome shotgun (WGS) entry which is preliminary data.</text>
</comment>
<dbReference type="EMBL" id="SRZC01000004">
    <property type="protein sequence ID" value="TGX83372.1"/>
    <property type="molecule type" value="Genomic_DNA"/>
</dbReference>
<dbReference type="Proteomes" id="UP000308886">
    <property type="component" value="Unassembled WGS sequence"/>
</dbReference>
<evidence type="ECO:0000313" key="2">
    <source>
        <dbReference type="Proteomes" id="UP000308886"/>
    </source>
</evidence>
<evidence type="ECO:0000313" key="1">
    <source>
        <dbReference type="EMBL" id="TGX83372.1"/>
    </source>
</evidence>
<reference evidence="1" key="1">
    <citation type="submission" date="2019-04" db="EMBL/GenBank/DDBJ databases">
        <title>Microbes associate with the intestines of laboratory mice.</title>
        <authorList>
            <person name="Navarre W."/>
            <person name="Wong E."/>
            <person name="Huang K."/>
            <person name="Tropini C."/>
            <person name="Ng K."/>
            <person name="Yu B."/>
        </authorList>
    </citation>
    <scope>NUCLEOTIDE SEQUENCE</scope>
    <source>
        <strain evidence="1">NM73_A23</strain>
    </source>
</reference>
<keyword evidence="2" id="KW-1185">Reference proteome</keyword>
<protein>
    <submittedName>
        <fullName evidence="1">F0F1 ATP synthase subunit A</fullName>
    </submittedName>
</protein>